<dbReference type="Proteomes" id="UP000593562">
    <property type="component" value="Unassembled WGS sequence"/>
</dbReference>
<proteinExistence type="predicted"/>
<keyword evidence="2" id="KW-1185">Reference proteome</keyword>
<comment type="caution">
    <text evidence="1">The sequence shown here is derived from an EMBL/GenBank/DDBJ whole genome shotgun (WGS) entry which is preliminary data.</text>
</comment>
<reference evidence="1 2" key="1">
    <citation type="journal article" date="2020" name="Nat. Commun.">
        <title>Genome of Tripterygium wilfordii and identification of cytochrome P450 involved in triptolide biosynthesis.</title>
        <authorList>
            <person name="Tu L."/>
            <person name="Su P."/>
            <person name="Zhang Z."/>
            <person name="Gao L."/>
            <person name="Wang J."/>
            <person name="Hu T."/>
            <person name="Zhou J."/>
            <person name="Zhang Y."/>
            <person name="Zhao Y."/>
            <person name="Liu Y."/>
            <person name="Song Y."/>
            <person name="Tong Y."/>
            <person name="Lu Y."/>
            <person name="Yang J."/>
            <person name="Xu C."/>
            <person name="Jia M."/>
            <person name="Peters R.J."/>
            <person name="Huang L."/>
            <person name="Gao W."/>
        </authorList>
    </citation>
    <scope>NUCLEOTIDE SEQUENCE [LARGE SCALE GENOMIC DNA]</scope>
    <source>
        <strain evidence="2">cv. XIE 37</strain>
        <tissue evidence="1">Leaf</tissue>
    </source>
</reference>
<evidence type="ECO:0000313" key="2">
    <source>
        <dbReference type="Proteomes" id="UP000593562"/>
    </source>
</evidence>
<gene>
    <name evidence="1" type="ORF">HS088_TW01G00046</name>
</gene>
<organism evidence="1 2">
    <name type="scientific">Tripterygium wilfordii</name>
    <name type="common">Thunder God vine</name>
    <dbReference type="NCBI Taxonomy" id="458696"/>
    <lineage>
        <taxon>Eukaryota</taxon>
        <taxon>Viridiplantae</taxon>
        <taxon>Streptophyta</taxon>
        <taxon>Embryophyta</taxon>
        <taxon>Tracheophyta</taxon>
        <taxon>Spermatophyta</taxon>
        <taxon>Magnoliopsida</taxon>
        <taxon>eudicotyledons</taxon>
        <taxon>Gunneridae</taxon>
        <taxon>Pentapetalae</taxon>
        <taxon>rosids</taxon>
        <taxon>fabids</taxon>
        <taxon>Celastrales</taxon>
        <taxon>Celastraceae</taxon>
        <taxon>Tripterygium</taxon>
    </lineage>
</organism>
<protein>
    <submittedName>
        <fullName evidence="1">Putative GRAS family transcription factor</fullName>
    </submittedName>
</protein>
<accession>A0A7J7E0T1</accession>
<sequence length="98" mass="10971">MPNWHHRDDGFLDNVRFDALSPYVEACLEEIAKLVETPTGIQDTGVPNNEENHPNATTSAELLKSFGSYFKLLNGDKIVEPTSYEERTAYSVQEVGDP</sequence>
<name>A0A7J7E0T1_TRIWF</name>
<dbReference type="EMBL" id="JAAARO010000001">
    <property type="protein sequence ID" value="KAF5752139.1"/>
    <property type="molecule type" value="Genomic_DNA"/>
</dbReference>
<dbReference type="InParanoid" id="A0A7J7E0T1"/>
<evidence type="ECO:0000313" key="1">
    <source>
        <dbReference type="EMBL" id="KAF5752139.1"/>
    </source>
</evidence>
<dbReference type="AlphaFoldDB" id="A0A7J7E0T1"/>